<dbReference type="EMBL" id="CAJVPZ010039396">
    <property type="protein sequence ID" value="CAG8757352.1"/>
    <property type="molecule type" value="Genomic_DNA"/>
</dbReference>
<comment type="caution">
    <text evidence="1">The sequence shown here is derived from an EMBL/GenBank/DDBJ whole genome shotgun (WGS) entry which is preliminary data.</text>
</comment>
<dbReference type="AlphaFoldDB" id="A0A9N9IZ51"/>
<reference evidence="1" key="1">
    <citation type="submission" date="2021-06" db="EMBL/GenBank/DDBJ databases">
        <authorList>
            <person name="Kallberg Y."/>
            <person name="Tangrot J."/>
            <person name="Rosling A."/>
        </authorList>
    </citation>
    <scope>NUCLEOTIDE SEQUENCE</scope>
    <source>
        <strain evidence="1">IN212</strain>
    </source>
</reference>
<dbReference type="OrthoDB" id="2427313at2759"/>
<name>A0A9N9IZ51_9GLOM</name>
<sequence>NFGTTSYPTTNSITSFGNLSSNFSSPNLTTSTSLDIFNNSQQQPSNSTDKKHPELAAIIGNMGSNSTGDISQANPFLNSGDTNNPGGGAFNTLPSSFNSPPAKNDFLNTFSTNINQPASSFSTSSYTTTSLPTSNSLIDLDTGSFSSQVSKNPFQTQQTMIPSDINKPKSLIDIQREQQLLQQSQGLNLFEQPNQ</sequence>
<gene>
    <name evidence="1" type="ORF">RFULGI_LOCUS14049</name>
</gene>
<accession>A0A9N9IZ51</accession>
<proteinExistence type="predicted"/>
<feature type="non-terminal residue" evidence="1">
    <location>
        <position position="195"/>
    </location>
</feature>
<dbReference type="Proteomes" id="UP000789396">
    <property type="component" value="Unassembled WGS sequence"/>
</dbReference>
<evidence type="ECO:0000313" key="2">
    <source>
        <dbReference type="Proteomes" id="UP000789396"/>
    </source>
</evidence>
<protein>
    <submittedName>
        <fullName evidence="1">16902_t:CDS:1</fullName>
    </submittedName>
</protein>
<feature type="non-terminal residue" evidence="1">
    <location>
        <position position="1"/>
    </location>
</feature>
<evidence type="ECO:0000313" key="1">
    <source>
        <dbReference type="EMBL" id="CAG8757352.1"/>
    </source>
</evidence>
<organism evidence="1 2">
    <name type="scientific">Racocetra fulgida</name>
    <dbReference type="NCBI Taxonomy" id="60492"/>
    <lineage>
        <taxon>Eukaryota</taxon>
        <taxon>Fungi</taxon>
        <taxon>Fungi incertae sedis</taxon>
        <taxon>Mucoromycota</taxon>
        <taxon>Glomeromycotina</taxon>
        <taxon>Glomeromycetes</taxon>
        <taxon>Diversisporales</taxon>
        <taxon>Gigasporaceae</taxon>
        <taxon>Racocetra</taxon>
    </lineage>
</organism>
<keyword evidence="2" id="KW-1185">Reference proteome</keyword>